<keyword evidence="2" id="KW-0805">Transcription regulation</keyword>
<gene>
    <name evidence="5" type="primary">ethR</name>
    <name evidence="5" type="ORF">C731_4741</name>
</gene>
<sequence length="218" mass="23802">MTTVSQSRRARARRTSRPSGDEREQAILATLERLLQERPLADISVDELAKGAGLSRPAFYFYFPSKDAVLVALVEQVINEADRNADEAMGGTDPAVEPHGVWQAINALFRTFGAHRAVTLAGAAARPNNADIQELWSRFMQKWIDHTAASIQAERDRGAAPDTIPAADLAVSLNLMNERTMLAAFAAEQPAVSTERLVDTLAHIWVTSIYGEPPAARP</sequence>
<evidence type="ECO:0000256" key="1">
    <source>
        <dbReference type="ARBA" id="ARBA00011738"/>
    </source>
</evidence>
<protein>
    <submittedName>
        <fullName evidence="5">HTH-type transcriptional regulator EthR</fullName>
    </submittedName>
</protein>
<dbReference type="Gene3D" id="1.10.357.10">
    <property type="entry name" value="Tetracycline Repressor, domain 2"/>
    <property type="match status" value="1"/>
</dbReference>
<organism evidence="5 6">
    <name type="scientific">Mycolicibacterium hassiacum (strain DSM 44199 / CIP 105218 / JCM 12690 / 3849)</name>
    <name type="common">Mycobacterium hassiacum</name>
    <dbReference type="NCBI Taxonomy" id="1122247"/>
    <lineage>
        <taxon>Bacteria</taxon>
        <taxon>Bacillati</taxon>
        <taxon>Actinomycetota</taxon>
        <taxon>Actinomycetes</taxon>
        <taxon>Mycobacteriales</taxon>
        <taxon>Mycobacteriaceae</taxon>
        <taxon>Mycolicibacterium</taxon>
    </lineage>
</organism>
<dbReference type="PATRIC" id="fig|1122247.3.peg.4540"/>
<dbReference type="SUPFAM" id="SSF48498">
    <property type="entry name" value="Tetracyclin repressor-like, C-terminal domain"/>
    <property type="match status" value="1"/>
</dbReference>
<dbReference type="STRING" id="1122247.GCA_000379865_02353"/>
<reference evidence="5 6" key="1">
    <citation type="journal article" date="2012" name="J. Bacteriol.">
        <title>Genome sequence of Mycobacterium hassiacum DSM 44199, a rare source of heat-stable mycobacterial proteins.</title>
        <authorList>
            <person name="Tiago I."/>
            <person name="Maranha A."/>
            <person name="Mendes V."/>
            <person name="Alarico S."/>
            <person name="Moynihan P.J."/>
            <person name="Clarke A.J."/>
            <person name="Macedo-Ribeiro S."/>
            <person name="Pereira P.J."/>
            <person name="Empadinhas N."/>
        </authorList>
    </citation>
    <scope>NUCLEOTIDE SEQUENCE [LARGE SCALE GENOMIC DNA]</scope>
    <source>
        <strain evidence="6">DSM 44199 / CIP 105218 / JCM 12690 / 3849</strain>
    </source>
</reference>
<dbReference type="eggNOG" id="COG1309">
    <property type="taxonomic scope" value="Bacteria"/>
</dbReference>
<evidence type="ECO:0000256" key="4">
    <source>
        <dbReference type="ARBA" id="ARBA00023163"/>
    </source>
</evidence>
<dbReference type="GO" id="GO:0045892">
    <property type="term" value="P:negative regulation of DNA-templated transcription"/>
    <property type="evidence" value="ECO:0007669"/>
    <property type="project" value="UniProtKB-ARBA"/>
</dbReference>
<evidence type="ECO:0000313" key="6">
    <source>
        <dbReference type="Proteomes" id="UP000006265"/>
    </source>
</evidence>
<dbReference type="GO" id="GO:0003700">
    <property type="term" value="F:DNA-binding transcription factor activity"/>
    <property type="evidence" value="ECO:0007669"/>
    <property type="project" value="TreeGrafter"/>
</dbReference>
<keyword evidence="4" id="KW-0804">Transcription</keyword>
<dbReference type="Proteomes" id="UP000006265">
    <property type="component" value="Unassembled WGS sequence"/>
</dbReference>
<keyword evidence="3" id="KW-0238">DNA-binding</keyword>
<dbReference type="InterPro" id="IPR009057">
    <property type="entry name" value="Homeodomain-like_sf"/>
</dbReference>
<dbReference type="PANTHER" id="PTHR30055:SF184">
    <property type="entry name" value="HTH-TYPE TRANSCRIPTIONAL REGULATOR ETHR"/>
    <property type="match status" value="1"/>
</dbReference>
<dbReference type="PROSITE" id="PS50977">
    <property type="entry name" value="HTH_TETR_2"/>
    <property type="match status" value="1"/>
</dbReference>
<evidence type="ECO:0000256" key="2">
    <source>
        <dbReference type="ARBA" id="ARBA00023015"/>
    </source>
</evidence>
<dbReference type="RefSeq" id="WP_005632391.1">
    <property type="nucleotide sequence ID" value="NZ_AMRA01000151.1"/>
</dbReference>
<dbReference type="PRINTS" id="PR00455">
    <property type="entry name" value="HTHTETR"/>
</dbReference>
<accession>K5BC73</accession>
<comment type="caution">
    <text evidence="5">The sequence shown here is derived from an EMBL/GenBank/DDBJ whole genome shotgun (WGS) entry which is preliminary data.</text>
</comment>
<dbReference type="InterPro" id="IPR036271">
    <property type="entry name" value="Tet_transcr_reg_TetR-rel_C_sf"/>
</dbReference>
<dbReference type="Pfam" id="PF21313">
    <property type="entry name" value="EthR_C"/>
    <property type="match status" value="1"/>
</dbReference>
<proteinExistence type="predicted"/>
<keyword evidence="6" id="KW-1185">Reference proteome</keyword>
<name>K5BC73_MYCHD</name>
<dbReference type="InterPro" id="IPR001647">
    <property type="entry name" value="HTH_TetR"/>
</dbReference>
<evidence type="ECO:0000256" key="3">
    <source>
        <dbReference type="ARBA" id="ARBA00023125"/>
    </source>
</evidence>
<dbReference type="GO" id="GO:0000976">
    <property type="term" value="F:transcription cis-regulatory region binding"/>
    <property type="evidence" value="ECO:0007669"/>
    <property type="project" value="TreeGrafter"/>
</dbReference>
<evidence type="ECO:0000313" key="5">
    <source>
        <dbReference type="EMBL" id="EKF21272.1"/>
    </source>
</evidence>
<comment type="subunit">
    <text evidence="1">Homodimer.</text>
</comment>
<dbReference type="EMBL" id="AMRA01000151">
    <property type="protein sequence ID" value="EKF21272.1"/>
    <property type="molecule type" value="Genomic_DNA"/>
</dbReference>
<dbReference type="FunFam" id="1.10.10.60:FF:000141">
    <property type="entry name" value="TetR family transcriptional regulator"/>
    <property type="match status" value="1"/>
</dbReference>
<dbReference type="OrthoDB" id="5242520at2"/>
<dbReference type="SUPFAM" id="SSF46689">
    <property type="entry name" value="Homeodomain-like"/>
    <property type="match status" value="1"/>
</dbReference>
<dbReference type="InterPro" id="IPR050109">
    <property type="entry name" value="HTH-type_TetR-like_transc_reg"/>
</dbReference>
<dbReference type="AlphaFoldDB" id="K5BC73"/>
<dbReference type="PANTHER" id="PTHR30055">
    <property type="entry name" value="HTH-TYPE TRANSCRIPTIONAL REGULATOR RUTR"/>
    <property type="match status" value="1"/>
</dbReference>
<dbReference type="InterPro" id="IPR049397">
    <property type="entry name" value="EthR_C"/>
</dbReference>
<dbReference type="Gene3D" id="1.10.10.60">
    <property type="entry name" value="Homeodomain-like"/>
    <property type="match status" value="1"/>
</dbReference>
<dbReference type="Pfam" id="PF00440">
    <property type="entry name" value="TetR_N"/>
    <property type="match status" value="1"/>
</dbReference>